<gene>
    <name evidence="1" type="ORF">GIB67_026068</name>
</gene>
<evidence type="ECO:0000313" key="1">
    <source>
        <dbReference type="EMBL" id="KAF6149212.1"/>
    </source>
</evidence>
<dbReference type="Proteomes" id="UP000541444">
    <property type="component" value="Unassembled WGS sequence"/>
</dbReference>
<evidence type="ECO:0000313" key="2">
    <source>
        <dbReference type="Proteomes" id="UP000541444"/>
    </source>
</evidence>
<proteinExistence type="predicted"/>
<name>A0A7J7M2Z3_9MAGN</name>
<sequence length="68" mass="7355">AAFYSKPTRNLLLEASRIDFTHHSRHTLTIAAHGQSMTGQAAVISDMFDAHTLVSTDMSGAYTCSIIS</sequence>
<organism evidence="1 2">
    <name type="scientific">Kingdonia uniflora</name>
    <dbReference type="NCBI Taxonomy" id="39325"/>
    <lineage>
        <taxon>Eukaryota</taxon>
        <taxon>Viridiplantae</taxon>
        <taxon>Streptophyta</taxon>
        <taxon>Embryophyta</taxon>
        <taxon>Tracheophyta</taxon>
        <taxon>Spermatophyta</taxon>
        <taxon>Magnoliopsida</taxon>
        <taxon>Ranunculales</taxon>
        <taxon>Circaeasteraceae</taxon>
        <taxon>Kingdonia</taxon>
    </lineage>
</organism>
<keyword evidence="2" id="KW-1185">Reference proteome</keyword>
<comment type="caution">
    <text evidence="1">The sequence shown here is derived from an EMBL/GenBank/DDBJ whole genome shotgun (WGS) entry which is preliminary data.</text>
</comment>
<dbReference type="AlphaFoldDB" id="A0A7J7M2Z3"/>
<reference evidence="1 2" key="1">
    <citation type="journal article" date="2020" name="IScience">
        <title>Genome Sequencing of the Endangered Kingdonia uniflora (Circaeasteraceae, Ranunculales) Reveals Potential Mechanisms of Evolutionary Specialization.</title>
        <authorList>
            <person name="Sun Y."/>
            <person name="Deng T."/>
            <person name="Zhang A."/>
            <person name="Moore M.J."/>
            <person name="Landis J.B."/>
            <person name="Lin N."/>
            <person name="Zhang H."/>
            <person name="Zhang X."/>
            <person name="Huang J."/>
            <person name="Zhang X."/>
            <person name="Sun H."/>
            <person name="Wang H."/>
        </authorList>
    </citation>
    <scope>NUCLEOTIDE SEQUENCE [LARGE SCALE GENOMIC DNA]</scope>
    <source>
        <strain evidence="1">TB1705</strain>
        <tissue evidence="1">Leaf</tissue>
    </source>
</reference>
<feature type="non-terminal residue" evidence="1">
    <location>
        <position position="1"/>
    </location>
</feature>
<dbReference type="EMBL" id="JACGCM010001798">
    <property type="protein sequence ID" value="KAF6149212.1"/>
    <property type="molecule type" value="Genomic_DNA"/>
</dbReference>
<protein>
    <submittedName>
        <fullName evidence="1">Uncharacterized protein</fullName>
    </submittedName>
</protein>
<accession>A0A7J7M2Z3</accession>